<dbReference type="GO" id="GO:0035803">
    <property type="term" value="P:egg coat formation"/>
    <property type="evidence" value="ECO:0007669"/>
    <property type="project" value="UniProtKB-UniRule"/>
</dbReference>
<dbReference type="GeneID" id="113047191"/>
<evidence type="ECO:0000256" key="11">
    <source>
        <dbReference type="ARBA" id="ARBA00023136"/>
    </source>
</evidence>
<evidence type="ECO:0000256" key="13">
    <source>
        <dbReference type="ARBA" id="ARBA00023180"/>
    </source>
</evidence>
<dbReference type="InterPro" id="IPR055355">
    <property type="entry name" value="ZP-C"/>
</dbReference>
<keyword evidence="4 14" id="KW-1003">Cell membrane</keyword>
<keyword evidence="6 14" id="KW-0272">Extracellular matrix</keyword>
<evidence type="ECO:0000256" key="15">
    <source>
        <dbReference type="SAM" id="MobiDB-lite"/>
    </source>
</evidence>
<keyword evidence="10" id="KW-1133">Transmembrane helix</keyword>
<dbReference type="GO" id="GO:0035805">
    <property type="term" value="C:egg coat"/>
    <property type="evidence" value="ECO:0007669"/>
    <property type="project" value="UniProtKB-SubCell"/>
</dbReference>
<dbReference type="Gene3D" id="2.60.40.4100">
    <property type="entry name" value="Zona pellucida, ZP-C domain"/>
    <property type="match status" value="1"/>
</dbReference>
<comment type="subcellular location">
    <subcellularLocation>
        <location evidence="1">Secreted</location>
        <location evidence="1">Extracellular space</location>
        <location evidence="1">Extracellular matrix</location>
    </subcellularLocation>
    <subcellularLocation>
        <location evidence="14">Zona pellucida</location>
    </subcellularLocation>
    <subcellularLocation>
        <location evidence="14">Cell membrane</location>
        <topology evidence="14">Single-pass type I membrane protein</topology>
    </subcellularLocation>
</comment>
<dbReference type="RefSeq" id="XP_026064298.1">
    <property type="nucleotide sequence ID" value="XM_026208513.1"/>
</dbReference>
<comment type="function">
    <text evidence="14">Component of the zona pellucida, an extracellular matrix surrounding oocytes which mediates sperm binding, induction of the acrosome reaction and prevents post-fertilization polyspermy. The zona pellucida is composed of 3 to 4 glycoproteins, ZP1, ZP2, ZP3, and ZP4. ZP3 is essential for sperm binding and zona matrix formation.</text>
</comment>
<keyword evidence="12 14" id="KW-1015">Disulfide bond</keyword>
<dbReference type="Pfam" id="PF23344">
    <property type="entry name" value="ZP-N"/>
    <property type="match status" value="1"/>
</dbReference>
<dbReference type="PROSITE" id="PS51034">
    <property type="entry name" value="ZP_2"/>
    <property type="match status" value="1"/>
</dbReference>
<keyword evidence="13" id="KW-0325">Glycoprotein</keyword>
<evidence type="ECO:0000256" key="10">
    <source>
        <dbReference type="ARBA" id="ARBA00022989"/>
    </source>
</evidence>
<keyword evidence="7 14" id="KW-0165">Cleavage on pair of basic residues</keyword>
<protein>
    <recommendedName>
        <fullName evidence="3 14">Zona pellucida sperm-binding protein 3</fullName>
    </recommendedName>
</protein>
<keyword evidence="8" id="KW-0812">Transmembrane</keyword>
<dbReference type="InterPro" id="IPR048290">
    <property type="entry name" value="ZP_chr"/>
</dbReference>
<feature type="chain" id="PRO_5028504000" description="Zona pellucida sperm-binding protein 3" evidence="14">
    <location>
        <begin position="22"/>
        <end position="449"/>
    </location>
</feature>
<dbReference type="GO" id="GO:0035804">
    <property type="term" value="F:structural constituent of egg coat"/>
    <property type="evidence" value="ECO:0007669"/>
    <property type="project" value="UniProtKB-UniRule"/>
</dbReference>
<dbReference type="AlphaFoldDB" id="A0A6P6JWV3"/>
<comment type="similarity">
    <text evidence="2 14">Belongs to the ZP domain family. ZPC subfamily.</text>
</comment>
<dbReference type="Gene3D" id="2.60.40.3210">
    <property type="entry name" value="Zona pellucida, ZP-N domain"/>
    <property type="match status" value="1"/>
</dbReference>
<keyword evidence="9 14" id="KW-0732">Signal</keyword>
<evidence type="ECO:0000256" key="7">
    <source>
        <dbReference type="ARBA" id="ARBA00022685"/>
    </source>
</evidence>
<keyword evidence="5 14" id="KW-0964">Secreted</keyword>
<dbReference type="OrthoDB" id="8880842at2759"/>
<evidence type="ECO:0000256" key="14">
    <source>
        <dbReference type="RuleBase" id="RU367066"/>
    </source>
</evidence>
<comment type="domain">
    <text evidence="14">The ZP domain is involved in the polymerization of the ZP proteins to form the zona pellucida.</text>
</comment>
<reference evidence="18" key="1">
    <citation type="submission" date="2025-08" db="UniProtKB">
        <authorList>
            <consortium name="RefSeq"/>
        </authorList>
    </citation>
    <scope>IDENTIFICATION</scope>
    <source>
        <strain evidence="18">Wakin</strain>
        <tissue evidence="18">Muscle</tissue>
    </source>
</reference>
<evidence type="ECO:0000256" key="2">
    <source>
        <dbReference type="ARBA" id="ARBA00006735"/>
    </source>
</evidence>
<evidence type="ECO:0000256" key="9">
    <source>
        <dbReference type="ARBA" id="ARBA00022729"/>
    </source>
</evidence>
<dbReference type="GO" id="GO:0005886">
    <property type="term" value="C:plasma membrane"/>
    <property type="evidence" value="ECO:0007669"/>
    <property type="project" value="UniProtKB-SubCell"/>
</dbReference>
<sequence>MGFGQVGFGLVFLFVLGFSEAQWSPSERSDWTPGDFMPRAKVQKTDSRMPQIPKKHGPSKLASAPQRFPVQALAKSDFRRPSQDVFGVQSKEQMLGPVTKLTWQFPSLPEEPQQPVIPFDPRHFVPPNSVAAQCREGSIYVEVKKDFFGIGKLVSSSALTMGGCTATGEDPSAQVLVFESGLHGCGSVVMVTNDELVYTFKLLHTPQEASLGVPIVRSISAVVGIECHYSRKHNVSSASLVPRWVPYTSMEAAEEVFVFSLKLMTDDWRFERPSNQYFLGDLINLEASVLPYSHVPIRVFVDRCVATIVPDVTSVPRYSFIENNGCLVDAKLTGSRSRFMPRTQGDKLQLQLEAFRFQQPDSGLVYITCMVKVAVATTTPNPEQKACSFSANGWVSADGSDQVCGCCDSTCSTRRGSDQPHKDLWWDKSSVGPISVKKSGHGQKQLEVL</sequence>
<dbReference type="PRINTS" id="PR00023">
    <property type="entry name" value="ZPELLUCIDA"/>
</dbReference>
<dbReference type="PANTHER" id="PTHR11576">
    <property type="entry name" value="ZONA PELLUCIDA SPERM-BINDING PROTEIN 3"/>
    <property type="match status" value="1"/>
</dbReference>
<dbReference type="KEGG" id="caua:113047191"/>
<feature type="region of interest" description="Disordered" evidence="15">
    <location>
        <begin position="24"/>
        <end position="63"/>
    </location>
</feature>
<feature type="domain" description="ZP" evidence="16">
    <location>
        <begin position="133"/>
        <end position="394"/>
    </location>
</feature>
<dbReference type="PANTHER" id="PTHR11576:SF2">
    <property type="entry name" value="ZONA PELLUCIDA SPERM-BINDING PROTEIN 3"/>
    <property type="match status" value="1"/>
</dbReference>
<proteinExistence type="inferred from homology"/>
<evidence type="ECO:0000256" key="12">
    <source>
        <dbReference type="ARBA" id="ARBA00023157"/>
    </source>
</evidence>
<evidence type="ECO:0000256" key="6">
    <source>
        <dbReference type="ARBA" id="ARBA00022530"/>
    </source>
</evidence>
<feature type="signal peptide" evidence="14">
    <location>
        <begin position="1"/>
        <end position="21"/>
    </location>
</feature>
<evidence type="ECO:0000256" key="4">
    <source>
        <dbReference type="ARBA" id="ARBA00022475"/>
    </source>
</evidence>
<dbReference type="GO" id="GO:2000344">
    <property type="term" value="P:positive regulation of acrosome reaction"/>
    <property type="evidence" value="ECO:0007669"/>
    <property type="project" value="UniProtKB-UniRule"/>
</dbReference>
<dbReference type="FunFam" id="2.60.40.4100:FF:000002">
    <property type="entry name" value="Zona pellucida sperm-binding protein 3"/>
    <property type="match status" value="1"/>
</dbReference>
<evidence type="ECO:0000256" key="3">
    <source>
        <dbReference type="ARBA" id="ARBA00017980"/>
    </source>
</evidence>
<dbReference type="FunFam" id="2.60.40.3210:FF:000001">
    <property type="entry name" value="Zona pellucida sperm-binding protein 3"/>
    <property type="match status" value="1"/>
</dbReference>
<dbReference type="GO" id="GO:0007339">
    <property type="term" value="P:binding of sperm to zona pellucida"/>
    <property type="evidence" value="ECO:0007669"/>
    <property type="project" value="UniProtKB-UniRule"/>
</dbReference>
<keyword evidence="17" id="KW-1185">Reference proteome</keyword>
<dbReference type="Proteomes" id="UP000515129">
    <property type="component" value="Chromosome 28"/>
</dbReference>
<evidence type="ECO:0000256" key="5">
    <source>
        <dbReference type="ARBA" id="ARBA00022525"/>
    </source>
</evidence>
<comment type="PTM">
    <text evidence="14">Proteolytically cleaved before the transmembrane segment to yield the secreted ectodomain incorporated in the zona pellucida.</text>
</comment>
<dbReference type="InterPro" id="IPR042235">
    <property type="entry name" value="ZP-C_dom"/>
</dbReference>
<evidence type="ECO:0000313" key="18">
    <source>
        <dbReference type="RefSeq" id="XP_026064298.1"/>
    </source>
</evidence>
<dbReference type="InterPro" id="IPR055356">
    <property type="entry name" value="ZP-N"/>
</dbReference>
<evidence type="ECO:0000256" key="1">
    <source>
        <dbReference type="ARBA" id="ARBA00004498"/>
    </source>
</evidence>
<name>A0A6P6JWV3_CARAU</name>
<evidence type="ECO:0000259" key="16">
    <source>
        <dbReference type="PROSITE" id="PS51034"/>
    </source>
</evidence>
<dbReference type="GO" id="GO:0032190">
    <property type="term" value="F:acrosin binding"/>
    <property type="evidence" value="ECO:0007669"/>
    <property type="project" value="TreeGrafter"/>
</dbReference>
<dbReference type="Pfam" id="PF00100">
    <property type="entry name" value="Zona_pellucida"/>
    <property type="match status" value="1"/>
</dbReference>
<dbReference type="InterPro" id="IPR001507">
    <property type="entry name" value="ZP_dom"/>
</dbReference>
<dbReference type="SMART" id="SM00241">
    <property type="entry name" value="ZP"/>
    <property type="match status" value="1"/>
</dbReference>
<organism evidence="17 18">
    <name type="scientific">Carassius auratus</name>
    <name type="common">Goldfish</name>
    <dbReference type="NCBI Taxonomy" id="7957"/>
    <lineage>
        <taxon>Eukaryota</taxon>
        <taxon>Metazoa</taxon>
        <taxon>Chordata</taxon>
        <taxon>Craniata</taxon>
        <taxon>Vertebrata</taxon>
        <taxon>Euteleostomi</taxon>
        <taxon>Actinopterygii</taxon>
        <taxon>Neopterygii</taxon>
        <taxon>Teleostei</taxon>
        <taxon>Ostariophysi</taxon>
        <taxon>Cypriniformes</taxon>
        <taxon>Cyprinidae</taxon>
        <taxon>Cyprininae</taxon>
        <taxon>Carassius</taxon>
    </lineage>
</organism>
<gene>
    <name evidence="18" type="primary">LOC113047191</name>
</gene>
<evidence type="ECO:0000256" key="8">
    <source>
        <dbReference type="ARBA" id="ARBA00022692"/>
    </source>
</evidence>
<accession>A0A6P6JWV3</accession>
<evidence type="ECO:0000313" key="17">
    <source>
        <dbReference type="Proteomes" id="UP000515129"/>
    </source>
</evidence>
<keyword evidence="11" id="KW-0472">Membrane</keyword>